<dbReference type="OrthoDB" id="3362817at2759"/>
<dbReference type="HOGENOM" id="CLU_1337641_0_0_1"/>
<dbReference type="EMBL" id="KN831769">
    <property type="protein sequence ID" value="KIM48100.1"/>
    <property type="molecule type" value="Genomic_DNA"/>
</dbReference>
<organism evidence="1 2">
    <name type="scientific">Hebeloma cylindrosporum</name>
    <dbReference type="NCBI Taxonomy" id="76867"/>
    <lineage>
        <taxon>Eukaryota</taxon>
        <taxon>Fungi</taxon>
        <taxon>Dikarya</taxon>
        <taxon>Basidiomycota</taxon>
        <taxon>Agaricomycotina</taxon>
        <taxon>Agaricomycetes</taxon>
        <taxon>Agaricomycetidae</taxon>
        <taxon>Agaricales</taxon>
        <taxon>Agaricineae</taxon>
        <taxon>Hymenogastraceae</taxon>
        <taxon>Hebeloma</taxon>
    </lineage>
</organism>
<accession>A0A0C3CHD3</accession>
<evidence type="ECO:0000313" key="2">
    <source>
        <dbReference type="Proteomes" id="UP000053424"/>
    </source>
</evidence>
<sequence>MVSLKGSNEQYFRRLVYIAHSRQTGNVIAGKSLKLEMMHKHAPSFDDPVGMVPSHYSEFSCFKKVEACVDLLIPDYRADIRFTATNIQQLPDSHWPDAVSKLVHQAKSGAEKRLDIPVMFNHDDLSYVLHSNSDIRQRHYELPDPAKSSRGTFIAETTVNCDSGQSFVTGKGWVGGLSSSNVIAWRDQTRKKAFDLHETRFLVES</sequence>
<evidence type="ECO:0000313" key="1">
    <source>
        <dbReference type="EMBL" id="KIM48100.1"/>
    </source>
</evidence>
<keyword evidence="2" id="KW-1185">Reference proteome</keyword>
<name>A0A0C3CHD3_HEBCY</name>
<reference evidence="2" key="2">
    <citation type="submission" date="2015-01" db="EMBL/GenBank/DDBJ databases">
        <title>Evolutionary Origins and Diversification of the Mycorrhizal Mutualists.</title>
        <authorList>
            <consortium name="DOE Joint Genome Institute"/>
            <consortium name="Mycorrhizal Genomics Consortium"/>
            <person name="Kohler A."/>
            <person name="Kuo A."/>
            <person name="Nagy L.G."/>
            <person name="Floudas D."/>
            <person name="Copeland A."/>
            <person name="Barry K.W."/>
            <person name="Cichocki N."/>
            <person name="Veneault-Fourrey C."/>
            <person name="LaButti K."/>
            <person name="Lindquist E.A."/>
            <person name="Lipzen A."/>
            <person name="Lundell T."/>
            <person name="Morin E."/>
            <person name="Murat C."/>
            <person name="Riley R."/>
            <person name="Ohm R."/>
            <person name="Sun H."/>
            <person name="Tunlid A."/>
            <person name="Henrissat B."/>
            <person name="Grigoriev I.V."/>
            <person name="Hibbett D.S."/>
            <person name="Martin F."/>
        </authorList>
    </citation>
    <scope>NUCLEOTIDE SEQUENCE [LARGE SCALE GENOMIC DNA]</scope>
    <source>
        <strain evidence="2">h7</strain>
    </source>
</reference>
<dbReference type="Proteomes" id="UP000053424">
    <property type="component" value="Unassembled WGS sequence"/>
</dbReference>
<reference evidence="1 2" key="1">
    <citation type="submission" date="2014-04" db="EMBL/GenBank/DDBJ databases">
        <authorList>
            <consortium name="DOE Joint Genome Institute"/>
            <person name="Kuo A."/>
            <person name="Gay G."/>
            <person name="Dore J."/>
            <person name="Kohler A."/>
            <person name="Nagy L.G."/>
            <person name="Floudas D."/>
            <person name="Copeland A."/>
            <person name="Barry K.W."/>
            <person name="Cichocki N."/>
            <person name="Veneault-Fourrey C."/>
            <person name="LaButti K."/>
            <person name="Lindquist E.A."/>
            <person name="Lipzen A."/>
            <person name="Lundell T."/>
            <person name="Morin E."/>
            <person name="Murat C."/>
            <person name="Sun H."/>
            <person name="Tunlid A."/>
            <person name="Henrissat B."/>
            <person name="Grigoriev I.V."/>
            <person name="Hibbett D.S."/>
            <person name="Martin F."/>
            <person name="Nordberg H.P."/>
            <person name="Cantor M.N."/>
            <person name="Hua S.X."/>
        </authorList>
    </citation>
    <scope>NUCLEOTIDE SEQUENCE [LARGE SCALE GENOMIC DNA]</scope>
    <source>
        <strain evidence="2">h7</strain>
    </source>
</reference>
<protein>
    <submittedName>
        <fullName evidence="1">Uncharacterized protein</fullName>
    </submittedName>
</protein>
<proteinExistence type="predicted"/>
<dbReference type="AlphaFoldDB" id="A0A0C3CHD3"/>
<gene>
    <name evidence="1" type="ORF">M413DRAFT_221533</name>
</gene>